<dbReference type="Proteomes" id="UP000324222">
    <property type="component" value="Unassembled WGS sequence"/>
</dbReference>
<name>A0A5B7FB38_PORTR</name>
<protein>
    <submittedName>
        <fullName evidence="1">Uncharacterized protein</fullName>
    </submittedName>
</protein>
<reference evidence="1 2" key="1">
    <citation type="submission" date="2019-05" db="EMBL/GenBank/DDBJ databases">
        <title>Another draft genome of Portunus trituberculatus and its Hox gene families provides insights of decapod evolution.</title>
        <authorList>
            <person name="Jeong J.-H."/>
            <person name="Song I."/>
            <person name="Kim S."/>
            <person name="Choi T."/>
            <person name="Kim D."/>
            <person name="Ryu S."/>
            <person name="Kim W."/>
        </authorList>
    </citation>
    <scope>NUCLEOTIDE SEQUENCE [LARGE SCALE GENOMIC DNA]</scope>
    <source>
        <tissue evidence="1">Muscle</tissue>
    </source>
</reference>
<keyword evidence="2" id="KW-1185">Reference proteome</keyword>
<comment type="caution">
    <text evidence="1">The sequence shown here is derived from an EMBL/GenBank/DDBJ whole genome shotgun (WGS) entry which is preliminary data.</text>
</comment>
<evidence type="ECO:0000313" key="1">
    <source>
        <dbReference type="EMBL" id="MPC42526.1"/>
    </source>
</evidence>
<dbReference type="EMBL" id="VSRR010005470">
    <property type="protein sequence ID" value="MPC42526.1"/>
    <property type="molecule type" value="Genomic_DNA"/>
</dbReference>
<sequence>MVQGKASIQKRFALSPSLFFQGHRDDLRGFQECFSINNVEILSRCLYNRKKHS</sequence>
<gene>
    <name evidence="1" type="ORF">E2C01_036149</name>
</gene>
<accession>A0A5B7FB38</accession>
<proteinExistence type="predicted"/>
<dbReference type="AlphaFoldDB" id="A0A5B7FB38"/>
<evidence type="ECO:0000313" key="2">
    <source>
        <dbReference type="Proteomes" id="UP000324222"/>
    </source>
</evidence>
<organism evidence="1 2">
    <name type="scientific">Portunus trituberculatus</name>
    <name type="common">Swimming crab</name>
    <name type="synonym">Neptunus trituberculatus</name>
    <dbReference type="NCBI Taxonomy" id="210409"/>
    <lineage>
        <taxon>Eukaryota</taxon>
        <taxon>Metazoa</taxon>
        <taxon>Ecdysozoa</taxon>
        <taxon>Arthropoda</taxon>
        <taxon>Crustacea</taxon>
        <taxon>Multicrustacea</taxon>
        <taxon>Malacostraca</taxon>
        <taxon>Eumalacostraca</taxon>
        <taxon>Eucarida</taxon>
        <taxon>Decapoda</taxon>
        <taxon>Pleocyemata</taxon>
        <taxon>Brachyura</taxon>
        <taxon>Eubrachyura</taxon>
        <taxon>Portunoidea</taxon>
        <taxon>Portunidae</taxon>
        <taxon>Portuninae</taxon>
        <taxon>Portunus</taxon>
    </lineage>
</organism>